<organism evidence="3 4">
    <name type="scientific">Aquimarina aggregata</name>
    <dbReference type="NCBI Taxonomy" id="1642818"/>
    <lineage>
        <taxon>Bacteria</taxon>
        <taxon>Pseudomonadati</taxon>
        <taxon>Bacteroidota</taxon>
        <taxon>Flavobacteriia</taxon>
        <taxon>Flavobacteriales</taxon>
        <taxon>Flavobacteriaceae</taxon>
        <taxon>Aquimarina</taxon>
    </lineage>
</organism>
<reference evidence="3 4" key="1">
    <citation type="submission" date="2016-01" db="EMBL/GenBank/DDBJ databases">
        <title>The draft genome sequence of Aquimarina sp. RZW4-3-2.</title>
        <authorList>
            <person name="Wang Y."/>
        </authorList>
    </citation>
    <scope>NUCLEOTIDE SEQUENCE [LARGE SCALE GENOMIC DNA]</scope>
    <source>
        <strain evidence="3 4">RZW4-3-2</strain>
    </source>
</reference>
<dbReference type="AlphaFoldDB" id="A0A163CR23"/>
<evidence type="ECO:0000313" key="3">
    <source>
        <dbReference type="EMBL" id="KZS42676.1"/>
    </source>
</evidence>
<evidence type="ECO:0008006" key="5">
    <source>
        <dbReference type="Google" id="ProtNLM"/>
    </source>
</evidence>
<dbReference type="InterPro" id="IPR006652">
    <property type="entry name" value="Kelch_1"/>
</dbReference>
<comment type="caution">
    <text evidence="3">The sequence shown here is derived from an EMBL/GenBank/DDBJ whole genome shotgun (WGS) entry which is preliminary data.</text>
</comment>
<accession>A0A163CR23</accession>
<sequence>MIIAQDVWIDKNENQDYVARHECSFVQSGNTFILFGGREQAKRLDVYNYKENKWTQGASAPIEFNHFQAIEYDGLIWIVGAFKSNNFPNEVPADHVYIYNPALNAWLKGPEIPKNRKRGGAGLVMHNDKFYLVAGNSKGHNGGFVSWFDQYDPLNNTWKQLNDAPRSRDHFSAVVINDKIYAASGRKSGGPGGTFAPLIPQVDIYDLKTKRWSTLENGQNLPTPRAGASCVNFNNELFVIGGEGEQSGPAFKKVEAYNPSTNKWTTKTDLNFGRHGTQAIVSGPGIFIAGGSPVQAGGRMHNMEVYNNDKPVGVAIEASILTASNKIDFEPNQTKNIPIISSGGNAGNFISKIEIIGVDASSFKIQKSISHHLIKSSTKQDITITASTLQNNKQANLVITYDNQKKLIIKLAIL</sequence>
<name>A0A163CR23_9FLAO</name>
<dbReference type="SMART" id="SM00612">
    <property type="entry name" value="Kelch"/>
    <property type="match status" value="5"/>
</dbReference>
<dbReference type="SUPFAM" id="SSF117281">
    <property type="entry name" value="Kelch motif"/>
    <property type="match status" value="1"/>
</dbReference>
<proteinExistence type="predicted"/>
<dbReference type="STRING" id="1642818.AWE51_04295"/>
<gene>
    <name evidence="3" type="ORF">AWE51_04295</name>
</gene>
<dbReference type="Pfam" id="PF24681">
    <property type="entry name" value="Kelch_KLHDC2_KLHL20_DRC7"/>
    <property type="match status" value="1"/>
</dbReference>
<keyword evidence="4" id="KW-1185">Reference proteome</keyword>
<dbReference type="InterPro" id="IPR015915">
    <property type="entry name" value="Kelch-typ_b-propeller"/>
</dbReference>
<dbReference type="PANTHER" id="PTHR24412:SF489">
    <property type="entry name" value="RING FINGER DOMAIN AND KELCH REPEAT-CONTAINING PROTEIN DDB_G0271372"/>
    <property type="match status" value="1"/>
</dbReference>
<dbReference type="EMBL" id="LQRT01000002">
    <property type="protein sequence ID" value="KZS42676.1"/>
    <property type="molecule type" value="Genomic_DNA"/>
</dbReference>
<dbReference type="Gene3D" id="2.120.10.80">
    <property type="entry name" value="Kelch-type beta propeller"/>
    <property type="match status" value="2"/>
</dbReference>
<dbReference type="PANTHER" id="PTHR24412">
    <property type="entry name" value="KELCH PROTEIN"/>
    <property type="match status" value="1"/>
</dbReference>
<evidence type="ECO:0000313" key="4">
    <source>
        <dbReference type="Proteomes" id="UP000076715"/>
    </source>
</evidence>
<keyword evidence="1" id="KW-0880">Kelch repeat</keyword>
<keyword evidence="2" id="KW-0677">Repeat</keyword>
<protein>
    <recommendedName>
        <fullName evidence="5">Galactose oxidase</fullName>
    </recommendedName>
</protein>
<evidence type="ECO:0000256" key="2">
    <source>
        <dbReference type="ARBA" id="ARBA00022737"/>
    </source>
</evidence>
<evidence type="ECO:0000256" key="1">
    <source>
        <dbReference type="ARBA" id="ARBA00022441"/>
    </source>
</evidence>
<dbReference type="Proteomes" id="UP000076715">
    <property type="component" value="Unassembled WGS sequence"/>
</dbReference>